<evidence type="ECO:0000313" key="6">
    <source>
        <dbReference type="EMBL" id="MBC2593323.1"/>
    </source>
</evidence>
<reference evidence="6 7" key="1">
    <citation type="submission" date="2020-07" db="EMBL/GenBank/DDBJ databases">
        <authorList>
            <person name="Feng X."/>
        </authorList>
    </citation>
    <scope>NUCLEOTIDE SEQUENCE [LARGE SCALE GENOMIC DNA]</scope>
    <source>
        <strain evidence="6 7">JCM31066</strain>
    </source>
</reference>
<comment type="caution">
    <text evidence="6">The sequence shown here is derived from an EMBL/GenBank/DDBJ whole genome shotgun (WGS) entry which is preliminary data.</text>
</comment>
<comment type="subunit">
    <text evidence="5">Part of the 50S ribosomal subunit.</text>
</comment>
<dbReference type="Pfam" id="PF00573">
    <property type="entry name" value="Ribosomal_L4"/>
    <property type="match status" value="1"/>
</dbReference>
<dbReference type="EMBL" id="JACHVB010000013">
    <property type="protein sequence ID" value="MBC2593323.1"/>
    <property type="molecule type" value="Genomic_DNA"/>
</dbReference>
<dbReference type="SUPFAM" id="SSF52166">
    <property type="entry name" value="Ribosomal protein L4"/>
    <property type="match status" value="1"/>
</dbReference>
<dbReference type="GO" id="GO:0003735">
    <property type="term" value="F:structural constituent of ribosome"/>
    <property type="evidence" value="ECO:0007669"/>
    <property type="project" value="InterPro"/>
</dbReference>
<keyword evidence="5" id="KW-0694">RNA-binding</keyword>
<evidence type="ECO:0000256" key="5">
    <source>
        <dbReference type="HAMAP-Rule" id="MF_01328"/>
    </source>
</evidence>
<dbReference type="NCBIfam" id="TIGR03953">
    <property type="entry name" value="rplD_bact"/>
    <property type="match status" value="1"/>
</dbReference>
<comment type="function">
    <text evidence="5">Forms part of the polypeptide exit tunnel.</text>
</comment>
<accession>A0A842HA01</accession>
<comment type="function">
    <text evidence="5">One of the primary rRNA binding proteins, this protein initially binds near the 5'-end of the 23S rRNA. It is important during the early stages of 50S assembly. It makes multiple contacts with different domains of the 23S rRNA in the assembled 50S subunit and ribosome.</text>
</comment>
<dbReference type="Proteomes" id="UP000546464">
    <property type="component" value="Unassembled WGS sequence"/>
</dbReference>
<dbReference type="GO" id="GO:0005840">
    <property type="term" value="C:ribosome"/>
    <property type="evidence" value="ECO:0007669"/>
    <property type="project" value="UniProtKB-KW"/>
</dbReference>
<dbReference type="PANTHER" id="PTHR10746">
    <property type="entry name" value="50S RIBOSOMAL PROTEIN L4"/>
    <property type="match status" value="1"/>
</dbReference>
<proteinExistence type="inferred from homology"/>
<sequence length="209" mass="23287">MKFKVYSADASSSTEKDFDNFPAFEGNKGLQALKDVIVAYQANNRQGTAKAKTRSDVNRTGKKVYRQKGTGNARHGDRGAPIFVGGGVAHGPKVRDWSKHINKRVKTLAFKRALFNKASEGGLDLIEKFEVEQPKTKLFNSLIGKIQPKGKVLIVDSEFNDNAALAARNIDRVYIVDADSINAWDLMRFDKIVASEEGFNRILERANQR</sequence>
<evidence type="ECO:0000313" key="7">
    <source>
        <dbReference type="Proteomes" id="UP000546464"/>
    </source>
</evidence>
<keyword evidence="2 5" id="KW-0689">Ribosomal protein</keyword>
<evidence type="ECO:0000256" key="3">
    <source>
        <dbReference type="ARBA" id="ARBA00023274"/>
    </source>
</evidence>
<dbReference type="GO" id="GO:0019843">
    <property type="term" value="F:rRNA binding"/>
    <property type="evidence" value="ECO:0007669"/>
    <property type="project" value="UniProtKB-UniRule"/>
</dbReference>
<protein>
    <recommendedName>
        <fullName evidence="4 5">Large ribosomal subunit protein uL4</fullName>
    </recommendedName>
</protein>
<dbReference type="HAMAP" id="MF_01328_B">
    <property type="entry name" value="Ribosomal_uL4_B"/>
    <property type="match status" value="1"/>
</dbReference>
<dbReference type="Gene3D" id="3.40.1370.10">
    <property type="match status" value="1"/>
</dbReference>
<keyword evidence="7" id="KW-1185">Reference proteome</keyword>
<evidence type="ECO:0000256" key="1">
    <source>
        <dbReference type="ARBA" id="ARBA00010528"/>
    </source>
</evidence>
<evidence type="ECO:0000256" key="4">
    <source>
        <dbReference type="ARBA" id="ARBA00035244"/>
    </source>
</evidence>
<name>A0A842HA01_9BACT</name>
<evidence type="ECO:0000256" key="2">
    <source>
        <dbReference type="ARBA" id="ARBA00022980"/>
    </source>
</evidence>
<dbReference type="RefSeq" id="WP_185674332.1">
    <property type="nucleotide sequence ID" value="NZ_JACHVB010000013.1"/>
</dbReference>
<organism evidence="6 7">
    <name type="scientific">Ruficoccus amylovorans</name>
    <dbReference type="NCBI Taxonomy" id="1804625"/>
    <lineage>
        <taxon>Bacteria</taxon>
        <taxon>Pseudomonadati</taxon>
        <taxon>Verrucomicrobiota</taxon>
        <taxon>Opitutia</taxon>
        <taxon>Puniceicoccales</taxon>
        <taxon>Cerasicoccaceae</taxon>
        <taxon>Ruficoccus</taxon>
    </lineage>
</organism>
<dbReference type="InterPro" id="IPR023574">
    <property type="entry name" value="Ribosomal_uL4_dom_sf"/>
</dbReference>
<dbReference type="AlphaFoldDB" id="A0A842HA01"/>
<keyword evidence="5" id="KW-0699">rRNA-binding</keyword>
<dbReference type="InterPro" id="IPR002136">
    <property type="entry name" value="Ribosomal_uL4"/>
</dbReference>
<gene>
    <name evidence="5 6" type="primary">rplD</name>
    <name evidence="6" type="ORF">H5P28_03515</name>
</gene>
<keyword evidence="3 5" id="KW-0687">Ribonucleoprotein</keyword>
<dbReference type="GO" id="GO:1990904">
    <property type="term" value="C:ribonucleoprotein complex"/>
    <property type="evidence" value="ECO:0007669"/>
    <property type="project" value="UniProtKB-KW"/>
</dbReference>
<comment type="similarity">
    <text evidence="1 5">Belongs to the universal ribosomal protein uL4 family.</text>
</comment>
<dbReference type="PANTHER" id="PTHR10746:SF6">
    <property type="entry name" value="LARGE RIBOSOMAL SUBUNIT PROTEIN UL4M"/>
    <property type="match status" value="1"/>
</dbReference>
<dbReference type="GO" id="GO:0006412">
    <property type="term" value="P:translation"/>
    <property type="evidence" value="ECO:0007669"/>
    <property type="project" value="UniProtKB-UniRule"/>
</dbReference>
<dbReference type="InterPro" id="IPR013005">
    <property type="entry name" value="Ribosomal_uL4-like"/>
</dbReference>